<protein>
    <submittedName>
        <fullName evidence="1">Uncharacterized protein</fullName>
    </submittedName>
</protein>
<proteinExistence type="predicted"/>
<reference evidence="1 2" key="1">
    <citation type="submission" date="2021-06" db="EMBL/GenBank/DDBJ databases">
        <title>Caerostris darwini draft genome.</title>
        <authorList>
            <person name="Kono N."/>
            <person name="Arakawa K."/>
        </authorList>
    </citation>
    <scope>NUCLEOTIDE SEQUENCE [LARGE SCALE GENOMIC DNA]</scope>
</reference>
<name>A0AAV4QP84_9ARAC</name>
<organism evidence="1 2">
    <name type="scientific">Caerostris darwini</name>
    <dbReference type="NCBI Taxonomy" id="1538125"/>
    <lineage>
        <taxon>Eukaryota</taxon>
        <taxon>Metazoa</taxon>
        <taxon>Ecdysozoa</taxon>
        <taxon>Arthropoda</taxon>
        <taxon>Chelicerata</taxon>
        <taxon>Arachnida</taxon>
        <taxon>Araneae</taxon>
        <taxon>Araneomorphae</taxon>
        <taxon>Entelegynae</taxon>
        <taxon>Araneoidea</taxon>
        <taxon>Araneidae</taxon>
        <taxon>Caerostris</taxon>
    </lineage>
</organism>
<dbReference type="Proteomes" id="UP001054837">
    <property type="component" value="Unassembled WGS sequence"/>
</dbReference>
<comment type="caution">
    <text evidence="1">The sequence shown here is derived from an EMBL/GenBank/DDBJ whole genome shotgun (WGS) entry which is preliminary data.</text>
</comment>
<sequence>MCSTRQQVAQCTGVMVPPTCLQNKLLSHSLELGDVTYANPAAPSSNYLMTPKVYMMDGRQADGSKHANPNVGETREMRRWCLRRRRKQFARMGVADHEPKECFHIPASWPPKSTRVLLEVKVKYEGVV</sequence>
<keyword evidence="2" id="KW-1185">Reference proteome</keyword>
<accession>A0AAV4QP84</accession>
<gene>
    <name evidence="1" type="ORF">CDAR_29681</name>
</gene>
<dbReference type="AlphaFoldDB" id="A0AAV4QP84"/>
<evidence type="ECO:0000313" key="2">
    <source>
        <dbReference type="Proteomes" id="UP001054837"/>
    </source>
</evidence>
<dbReference type="EMBL" id="BPLQ01004971">
    <property type="protein sequence ID" value="GIY11858.1"/>
    <property type="molecule type" value="Genomic_DNA"/>
</dbReference>
<evidence type="ECO:0000313" key="1">
    <source>
        <dbReference type="EMBL" id="GIY11858.1"/>
    </source>
</evidence>